<keyword evidence="2" id="KW-0732">Signal</keyword>
<dbReference type="RefSeq" id="WP_091996569.1">
    <property type="nucleotide sequence ID" value="NZ_FMYQ01000007.1"/>
</dbReference>
<evidence type="ECO:0000256" key="1">
    <source>
        <dbReference type="SAM" id="MobiDB-lite"/>
    </source>
</evidence>
<keyword evidence="4" id="KW-1185">Reference proteome</keyword>
<feature type="chain" id="PRO_5011614459" evidence="2">
    <location>
        <begin position="26"/>
        <end position="412"/>
    </location>
</feature>
<evidence type="ECO:0000313" key="3">
    <source>
        <dbReference type="EMBL" id="SDC46984.1"/>
    </source>
</evidence>
<reference evidence="4" key="1">
    <citation type="submission" date="2016-09" db="EMBL/GenBank/DDBJ databases">
        <authorList>
            <person name="Varghese N."/>
            <person name="Submissions S."/>
        </authorList>
    </citation>
    <scope>NUCLEOTIDE SEQUENCE [LARGE SCALE GENOMIC DNA]</scope>
    <source>
        <strain evidence="4">TNe-862</strain>
    </source>
</reference>
<organism evidence="3 4">
    <name type="scientific">Paraburkholderia lycopersici</name>
    <dbReference type="NCBI Taxonomy" id="416944"/>
    <lineage>
        <taxon>Bacteria</taxon>
        <taxon>Pseudomonadati</taxon>
        <taxon>Pseudomonadota</taxon>
        <taxon>Betaproteobacteria</taxon>
        <taxon>Burkholderiales</taxon>
        <taxon>Burkholderiaceae</taxon>
        <taxon>Paraburkholderia</taxon>
    </lineage>
</organism>
<dbReference type="OrthoDB" id="9135908at2"/>
<accession>A0A1G6LVA4</accession>
<proteinExistence type="predicted"/>
<gene>
    <name evidence="3" type="ORF">SAMN05421548_10747</name>
</gene>
<dbReference type="AlphaFoldDB" id="A0A1G6LVA4"/>
<dbReference type="EMBL" id="FMYQ01000007">
    <property type="protein sequence ID" value="SDC46984.1"/>
    <property type="molecule type" value="Genomic_DNA"/>
</dbReference>
<protein>
    <submittedName>
        <fullName evidence="3">Uncharacterized protein</fullName>
    </submittedName>
</protein>
<dbReference type="Proteomes" id="UP000198908">
    <property type="component" value="Unassembled WGS sequence"/>
</dbReference>
<feature type="signal peptide" evidence="2">
    <location>
        <begin position="1"/>
        <end position="25"/>
    </location>
</feature>
<sequence length="412" mass="43339">MKRLTTTLLASAAVAPSLLGDPAFAQDPVLRVGLSKVCPSDYDGSNATSEALPAIAVALLGNAAMQLTSSLIDDITTYLEKKPATTLDDVYPADVFLQTDGKGKITIADSAQCVWVAASASFVPPTIKPLGGRTSGSKALTYSDEDLHRLVPFDVTDRKVFLSMTGAREPVVFYFEARVAMSSTAEAWRLAPKKMYYPTFIAQSNAFQSRAHDVAFTIQYSNPGQDNQPFATFSITKTDLQEGTLPAQVVGKNLAWMKVPTDKPPTAAESGGYAPVNVRAQLVETRKPNELADAMAKALGAKKSDIATAVGDKVSYALSAQTRADAAVAATTTLKTANDAYNTAYTSAKDAMSKYDDAQKGNDDSAKALALNNARVASLVLAHATGAARDAAAAAGSQFTPAPDPTKDLPKA</sequence>
<evidence type="ECO:0000313" key="4">
    <source>
        <dbReference type="Proteomes" id="UP000198908"/>
    </source>
</evidence>
<feature type="region of interest" description="Disordered" evidence="1">
    <location>
        <begin position="392"/>
        <end position="412"/>
    </location>
</feature>
<evidence type="ECO:0000256" key="2">
    <source>
        <dbReference type="SAM" id="SignalP"/>
    </source>
</evidence>
<name>A0A1G6LVA4_9BURK</name>